<dbReference type="InterPro" id="IPR003879">
    <property type="entry name" value="Butyrophylin_SPRY"/>
</dbReference>
<keyword evidence="2" id="KW-0479">Metal-binding</keyword>
<dbReference type="Gene3D" id="2.60.120.920">
    <property type="match status" value="1"/>
</dbReference>
<feature type="domain" description="RING-type" evidence="8">
    <location>
        <begin position="31"/>
        <end position="72"/>
    </location>
</feature>
<dbReference type="InterPro" id="IPR017907">
    <property type="entry name" value="Znf_RING_CS"/>
</dbReference>
<dbReference type="InterPro" id="IPR006574">
    <property type="entry name" value="PRY"/>
</dbReference>
<evidence type="ECO:0000256" key="3">
    <source>
        <dbReference type="ARBA" id="ARBA00022771"/>
    </source>
</evidence>
<dbReference type="Pfam" id="PF25600">
    <property type="entry name" value="TRIM_CC"/>
    <property type="match status" value="1"/>
</dbReference>
<dbReference type="SMART" id="SM00589">
    <property type="entry name" value="PRY"/>
    <property type="match status" value="1"/>
</dbReference>
<keyword evidence="7" id="KW-0175">Coiled coil</keyword>
<dbReference type="SMART" id="SM00336">
    <property type="entry name" value="BBOX"/>
    <property type="match status" value="1"/>
</dbReference>
<reference evidence="11" key="1">
    <citation type="journal article" name="BMC Genomics">
        <title>Long-read sequencing and de novo genome assembly of marine medaka (Oryzias melastigma).</title>
        <authorList>
            <person name="Liang P."/>
            <person name="Saqib H.S.A."/>
            <person name="Ni X."/>
            <person name="Shen Y."/>
        </authorList>
    </citation>
    <scope>NUCLEOTIDE SEQUENCE</scope>
    <source>
        <strain evidence="11">Bigg-433</strain>
    </source>
</reference>
<dbReference type="CDD" id="cd13733">
    <property type="entry name" value="SPRY_PRY_C-I_1"/>
    <property type="match status" value="1"/>
</dbReference>
<name>A0A834FC87_ORYME</name>
<dbReference type="SMART" id="SM00449">
    <property type="entry name" value="SPRY"/>
    <property type="match status" value="1"/>
</dbReference>
<evidence type="ECO:0000259" key="9">
    <source>
        <dbReference type="PROSITE" id="PS50119"/>
    </source>
</evidence>
<feature type="domain" description="B30.2/SPRY" evidence="10">
    <location>
        <begin position="361"/>
        <end position="556"/>
    </location>
</feature>
<dbReference type="GO" id="GO:0045087">
    <property type="term" value="P:innate immune response"/>
    <property type="evidence" value="ECO:0007669"/>
    <property type="project" value="UniProtKB-KW"/>
</dbReference>
<dbReference type="SUPFAM" id="SSF57845">
    <property type="entry name" value="B-box zinc-binding domain"/>
    <property type="match status" value="1"/>
</dbReference>
<dbReference type="InterPro" id="IPR013320">
    <property type="entry name" value="ConA-like_dom_sf"/>
</dbReference>
<dbReference type="CDD" id="cd19769">
    <property type="entry name" value="Bbox2_TRIM16-like"/>
    <property type="match status" value="1"/>
</dbReference>
<accession>A0A834FC87</accession>
<dbReference type="PROSITE" id="PS00518">
    <property type="entry name" value="ZF_RING_1"/>
    <property type="match status" value="1"/>
</dbReference>
<feature type="coiled-coil region" evidence="7">
    <location>
        <begin position="279"/>
        <end position="310"/>
    </location>
</feature>
<dbReference type="InterPro" id="IPR001841">
    <property type="entry name" value="Znf_RING"/>
</dbReference>
<keyword evidence="1" id="KW-0399">Innate immunity</keyword>
<dbReference type="EMBL" id="WKFB01000262">
    <property type="protein sequence ID" value="KAF6729216.1"/>
    <property type="molecule type" value="Genomic_DNA"/>
</dbReference>
<evidence type="ECO:0000256" key="2">
    <source>
        <dbReference type="ARBA" id="ARBA00022723"/>
    </source>
</evidence>
<evidence type="ECO:0000256" key="6">
    <source>
        <dbReference type="PROSITE-ProRule" id="PRU00024"/>
    </source>
</evidence>
<dbReference type="Pfam" id="PF00622">
    <property type="entry name" value="SPRY"/>
    <property type="match status" value="1"/>
</dbReference>
<evidence type="ECO:0000256" key="4">
    <source>
        <dbReference type="ARBA" id="ARBA00022833"/>
    </source>
</evidence>
<proteinExistence type="predicted"/>
<dbReference type="FunFam" id="2.60.120.920:FF:000004">
    <property type="entry name" value="Butyrophilin subfamily 1 member A1"/>
    <property type="match status" value="1"/>
</dbReference>
<organism evidence="11 12">
    <name type="scientific">Oryzias melastigma</name>
    <name type="common">Marine medaka</name>
    <dbReference type="NCBI Taxonomy" id="30732"/>
    <lineage>
        <taxon>Eukaryota</taxon>
        <taxon>Metazoa</taxon>
        <taxon>Chordata</taxon>
        <taxon>Craniata</taxon>
        <taxon>Vertebrata</taxon>
        <taxon>Euteleostomi</taxon>
        <taxon>Actinopterygii</taxon>
        <taxon>Neopterygii</taxon>
        <taxon>Teleostei</taxon>
        <taxon>Neoteleostei</taxon>
        <taxon>Acanthomorphata</taxon>
        <taxon>Ovalentaria</taxon>
        <taxon>Atherinomorphae</taxon>
        <taxon>Beloniformes</taxon>
        <taxon>Adrianichthyidae</taxon>
        <taxon>Oryziinae</taxon>
        <taxon>Oryzias</taxon>
    </lineage>
</organism>
<dbReference type="GO" id="GO:0005737">
    <property type="term" value="C:cytoplasm"/>
    <property type="evidence" value="ECO:0007669"/>
    <property type="project" value="UniProtKB-ARBA"/>
</dbReference>
<keyword evidence="4" id="KW-0862">Zinc</keyword>
<dbReference type="Gene3D" id="3.30.160.60">
    <property type="entry name" value="Classic Zinc Finger"/>
    <property type="match status" value="1"/>
</dbReference>
<evidence type="ECO:0000259" key="10">
    <source>
        <dbReference type="PROSITE" id="PS50188"/>
    </source>
</evidence>
<dbReference type="InterPro" id="IPR003877">
    <property type="entry name" value="SPRY_dom"/>
</dbReference>
<dbReference type="SUPFAM" id="SSF57850">
    <property type="entry name" value="RING/U-box"/>
    <property type="match status" value="1"/>
</dbReference>
<dbReference type="PANTHER" id="PTHR25465:SF32">
    <property type="entry name" value="BLOODTHIRSTY-RELATED GENE FAMILY, MEMBER 16 ISOFORM X1-RELATED"/>
    <property type="match status" value="1"/>
</dbReference>
<evidence type="ECO:0000313" key="12">
    <source>
        <dbReference type="Proteomes" id="UP000646548"/>
    </source>
</evidence>
<gene>
    <name evidence="11" type="ORF">FQA47_012296</name>
</gene>
<dbReference type="InterPro" id="IPR001870">
    <property type="entry name" value="B30.2/SPRY"/>
</dbReference>
<dbReference type="Gene3D" id="4.10.830.40">
    <property type="match status" value="1"/>
</dbReference>
<dbReference type="InterPro" id="IPR043136">
    <property type="entry name" value="B30.2/SPRY_sf"/>
</dbReference>
<dbReference type="InterPro" id="IPR051051">
    <property type="entry name" value="E3_ubiq-ligase_TRIM/RNF"/>
</dbReference>
<keyword evidence="5" id="KW-0391">Immunity</keyword>
<evidence type="ECO:0000313" key="11">
    <source>
        <dbReference type="EMBL" id="KAF6729216.1"/>
    </source>
</evidence>
<dbReference type="GO" id="GO:0008270">
    <property type="term" value="F:zinc ion binding"/>
    <property type="evidence" value="ECO:0007669"/>
    <property type="project" value="UniProtKB-KW"/>
</dbReference>
<dbReference type="Proteomes" id="UP000646548">
    <property type="component" value="Unassembled WGS sequence"/>
</dbReference>
<dbReference type="SUPFAM" id="SSF49899">
    <property type="entry name" value="Concanavalin A-like lectins/glucanases"/>
    <property type="match status" value="1"/>
</dbReference>
<dbReference type="AlphaFoldDB" id="A0A834FC87"/>
<feature type="domain" description="B box-type" evidence="9">
    <location>
        <begin position="163"/>
        <end position="203"/>
    </location>
</feature>
<dbReference type="PANTHER" id="PTHR25465">
    <property type="entry name" value="B-BOX DOMAIN CONTAINING"/>
    <property type="match status" value="1"/>
</dbReference>
<dbReference type="Gene3D" id="3.30.40.10">
    <property type="entry name" value="Zinc/RING finger domain, C3HC4 (zinc finger)"/>
    <property type="match status" value="1"/>
</dbReference>
<dbReference type="PROSITE" id="PS50089">
    <property type="entry name" value="ZF_RING_2"/>
    <property type="match status" value="1"/>
</dbReference>
<dbReference type="SMART" id="SM00184">
    <property type="entry name" value="RING"/>
    <property type="match status" value="1"/>
</dbReference>
<evidence type="ECO:0000256" key="1">
    <source>
        <dbReference type="ARBA" id="ARBA00022588"/>
    </source>
</evidence>
<protein>
    <submittedName>
        <fullName evidence="11">E3 ubiquitin-protein ligase TRIM21</fullName>
    </submittedName>
</protein>
<dbReference type="InterPro" id="IPR058030">
    <property type="entry name" value="TRIM8/14/16/25/29/45/65_CC"/>
</dbReference>
<dbReference type="PRINTS" id="PR01407">
    <property type="entry name" value="BUTYPHLNCDUF"/>
</dbReference>
<dbReference type="Pfam" id="PF15227">
    <property type="entry name" value="zf-C3HC4_4"/>
    <property type="match status" value="1"/>
</dbReference>
<evidence type="ECO:0000256" key="7">
    <source>
        <dbReference type="SAM" id="Coils"/>
    </source>
</evidence>
<evidence type="ECO:0000259" key="8">
    <source>
        <dbReference type="PROSITE" id="PS50089"/>
    </source>
</evidence>
<dbReference type="Pfam" id="PF00643">
    <property type="entry name" value="zf-B_box"/>
    <property type="match status" value="1"/>
</dbReference>
<dbReference type="Pfam" id="PF13765">
    <property type="entry name" value="PRY"/>
    <property type="match status" value="1"/>
</dbReference>
<dbReference type="PROSITE" id="PS50119">
    <property type="entry name" value="ZF_BBOX"/>
    <property type="match status" value="1"/>
</dbReference>
<dbReference type="PROSITE" id="PS50188">
    <property type="entry name" value="B302_SPRY"/>
    <property type="match status" value="1"/>
</dbReference>
<keyword evidence="3 6" id="KW-0863">Zinc-finger</keyword>
<dbReference type="InterPro" id="IPR000315">
    <property type="entry name" value="Znf_B-box"/>
</dbReference>
<sequence>MITSRGLFQQGLFPAEMASDTSLMAEESFLCSICLELFNQPASIPCGHTFCLQCITAYWDTLSTLLHCPLCKAEFYPKPMLCVNIFINEMSNKFKHRTEKKSSSTPGGAGSESVLCNLCSEPKVVAVKSCLVCFMSYCQTHLEPHQSNVVLKKHKLIAPVKNLESRICKTHCEPLEWFCRFDQSFLCESCKGGNHKKHVIVTLEEEAQMRKTQIETEREKTHHMIQTRQKKMLEIQDSLEASQTDADKALARSSHLMTTITDYARRSHAELCEVIATKQSKVEEEAKRFMQELEEEILQIQQKNLHLNDVSLTDDHLTFLENNLLLTFSSAEVKDWSEVRLNCSQFANQEALHELETRIQREIDFMCDPTFKEKQRHAVDVTLHRDTANPFLSVSEDGKRVAHATQINFLKLKQEMFDSVYNVLAKEGFSSGKFYYEVEVKGKTQWYLGVAKESINRNGDIRLSPKNGYWTIWLRKGNVLTANAVPPINLQVRAIPTKVGVFVGYEAGQVTFYDVHERACIFSFTGCAFTEKLFPFFSPCASDGGRNSAPLIITPVTHTG</sequence>
<dbReference type="InterPro" id="IPR013083">
    <property type="entry name" value="Znf_RING/FYVE/PHD"/>
</dbReference>
<comment type="caution">
    <text evidence="11">The sequence shown here is derived from an EMBL/GenBank/DDBJ whole genome shotgun (WGS) entry which is preliminary data.</text>
</comment>
<evidence type="ECO:0000256" key="5">
    <source>
        <dbReference type="ARBA" id="ARBA00022859"/>
    </source>
</evidence>